<keyword evidence="2" id="KW-1185">Reference proteome</keyword>
<comment type="caution">
    <text evidence="1">The sequence shown here is derived from an EMBL/GenBank/DDBJ whole genome shotgun (WGS) entry which is preliminary data.</text>
</comment>
<organism evidence="1 2">
    <name type="scientific">Meloidogyne enterolobii</name>
    <name type="common">Root-knot nematode worm</name>
    <name type="synonym">Meloidogyne mayaguensis</name>
    <dbReference type="NCBI Taxonomy" id="390850"/>
    <lineage>
        <taxon>Eukaryota</taxon>
        <taxon>Metazoa</taxon>
        <taxon>Ecdysozoa</taxon>
        <taxon>Nematoda</taxon>
        <taxon>Chromadorea</taxon>
        <taxon>Rhabditida</taxon>
        <taxon>Tylenchina</taxon>
        <taxon>Tylenchomorpha</taxon>
        <taxon>Tylenchoidea</taxon>
        <taxon>Meloidogynidae</taxon>
        <taxon>Meloidogyninae</taxon>
        <taxon>Meloidogyne</taxon>
    </lineage>
</organism>
<evidence type="ECO:0000313" key="2">
    <source>
        <dbReference type="Proteomes" id="UP001497535"/>
    </source>
</evidence>
<sequence>MNLNMFLLEAFQSLPPLFYPTSTTTSTSNAATTSTINISSSASTEQQQLPSTLNDATSALFQQYLNSLNYINSGEEGVKTEAKIDTHKIELKQEEIKEEGKN</sequence>
<protein>
    <submittedName>
        <fullName evidence="1">Uncharacterized protein</fullName>
    </submittedName>
</protein>
<gene>
    <name evidence="1" type="ORF">MENTE1834_LOCUS38118</name>
</gene>
<dbReference type="EMBL" id="CAVMJV010000081">
    <property type="protein sequence ID" value="CAK5090339.1"/>
    <property type="molecule type" value="Genomic_DNA"/>
</dbReference>
<proteinExistence type="predicted"/>
<evidence type="ECO:0000313" key="1">
    <source>
        <dbReference type="EMBL" id="CAK5090339.1"/>
    </source>
</evidence>
<reference evidence="1" key="1">
    <citation type="submission" date="2023-11" db="EMBL/GenBank/DDBJ databases">
        <authorList>
            <person name="Poullet M."/>
        </authorList>
    </citation>
    <scope>NUCLEOTIDE SEQUENCE</scope>
    <source>
        <strain evidence="1">E1834</strain>
    </source>
</reference>
<name>A0ACB1AGD5_MELEN</name>
<dbReference type="Proteomes" id="UP001497535">
    <property type="component" value="Unassembled WGS sequence"/>
</dbReference>
<accession>A0ACB1AGD5</accession>